<accession>A0A1R3GVN4</accession>
<comment type="caution">
    <text evidence="6">The sequence shown here is derived from an EMBL/GenBank/DDBJ whole genome shotgun (WGS) entry which is preliminary data.</text>
</comment>
<dbReference type="Gene3D" id="1.20.1280.170">
    <property type="entry name" value="Exocyst complex component Exo70"/>
    <property type="match status" value="1"/>
</dbReference>
<feature type="compositionally biased region" description="Basic and acidic residues" evidence="4">
    <location>
        <begin position="32"/>
        <end position="42"/>
    </location>
</feature>
<dbReference type="GO" id="GO:0006887">
    <property type="term" value="P:exocytosis"/>
    <property type="evidence" value="ECO:0007669"/>
    <property type="project" value="UniProtKB-KW"/>
</dbReference>
<dbReference type="OMA" id="ANMNQVA"/>
<dbReference type="EMBL" id="AWWV01013303">
    <property type="protein sequence ID" value="OMO62188.1"/>
    <property type="molecule type" value="Genomic_DNA"/>
</dbReference>
<comment type="similarity">
    <text evidence="1 3">Belongs to the EXO70 family.</text>
</comment>
<dbReference type="GO" id="GO:0090406">
    <property type="term" value="C:pollen tube"/>
    <property type="evidence" value="ECO:0007669"/>
    <property type="project" value="EnsemblPlants"/>
</dbReference>
<evidence type="ECO:0000313" key="7">
    <source>
        <dbReference type="Proteomes" id="UP000188268"/>
    </source>
</evidence>
<evidence type="ECO:0000256" key="4">
    <source>
        <dbReference type="SAM" id="MobiDB-lite"/>
    </source>
</evidence>
<dbReference type="Pfam" id="PF20669">
    <property type="entry name" value="Exo70_N"/>
    <property type="match status" value="1"/>
</dbReference>
<evidence type="ECO:0000313" key="6">
    <source>
        <dbReference type="EMBL" id="OMO62188.1"/>
    </source>
</evidence>
<dbReference type="GO" id="GO:0015031">
    <property type="term" value="P:protein transport"/>
    <property type="evidence" value="ECO:0007669"/>
    <property type="project" value="UniProtKB-KW"/>
</dbReference>
<comment type="function">
    <text evidence="3">Component of the exocyst complex.</text>
</comment>
<dbReference type="SUPFAM" id="SSF74788">
    <property type="entry name" value="Cullin repeat-like"/>
    <property type="match status" value="1"/>
</dbReference>
<feature type="domain" description="Exocyst complex subunit Exo70 C-terminal" evidence="5">
    <location>
        <begin position="291"/>
        <end position="663"/>
    </location>
</feature>
<dbReference type="STRING" id="210143.A0A1R3GVN4"/>
<dbReference type="Proteomes" id="UP000188268">
    <property type="component" value="Unassembled WGS sequence"/>
</dbReference>
<keyword evidence="3" id="KW-0268">Exocytosis</keyword>
<dbReference type="GO" id="GO:2000280">
    <property type="term" value="P:regulation of root development"/>
    <property type="evidence" value="ECO:0007669"/>
    <property type="project" value="EnsemblPlants"/>
</dbReference>
<protein>
    <recommendedName>
        <fullName evidence="3">Exocyst subunit Exo70 family protein</fullName>
    </recommendedName>
</protein>
<keyword evidence="2 3" id="KW-0813">Transport</keyword>
<organism evidence="6 7">
    <name type="scientific">Corchorus capsularis</name>
    <name type="common">Jute</name>
    <dbReference type="NCBI Taxonomy" id="210143"/>
    <lineage>
        <taxon>Eukaryota</taxon>
        <taxon>Viridiplantae</taxon>
        <taxon>Streptophyta</taxon>
        <taxon>Embryophyta</taxon>
        <taxon>Tracheophyta</taxon>
        <taxon>Spermatophyta</taxon>
        <taxon>Magnoliopsida</taxon>
        <taxon>eudicotyledons</taxon>
        <taxon>Gunneridae</taxon>
        <taxon>Pentapetalae</taxon>
        <taxon>rosids</taxon>
        <taxon>malvids</taxon>
        <taxon>Malvales</taxon>
        <taxon>Malvaceae</taxon>
        <taxon>Grewioideae</taxon>
        <taxon>Apeibeae</taxon>
        <taxon>Corchorus</taxon>
    </lineage>
</organism>
<sequence length="678" mass="78142">MEKMLNSEKSSSFSKICKRRSKSIPDDLLSFRFDHPDPKQCKENQNPDEFPSLEDGFNHDRILEEVDEFIQKLKLALDEDKCQAPEIPDCIESSLKMVESMIARYDQREASSKFGQNEDEDASFFDAISRLGKIINNLDGFGFPFESATTTNCYNRVGSVHHRALVLLEYEFRALLDNSKRTSLNLNINLDSTSNSKTPKTPKQSFFNSNQELESKAEELEFPCFSPESISTVNQIATAIVFEGFEAECLIAYSDLRLKALDIELSKQGFENLNTEDVQRMSWESLEEEISNWVQIVKHCSTNLFSAERNLCNSIFSQHPSIAQRLFIYLATAVIVRLLNFANAVVLTKRYNSTEKLFKFLDIYEALLDLIPGDIGDDPLANDLLFETSVTQCRVGEAAVSIFSQLENSIKSDNERIPVASGAVHPLTRWTMNYLKLACDYKDILEQVFQKHYQMEESARQRVEEQETKNAMDMFNVEGSPKTSPFSVKLMMVMDLLDANVERKSMLYRDPALRYIFLMNNERYVLQKIKGSKEIYEMLGHTWSRKRTSVVRQHHKNYQRETWSKVLQCINHEGLQVQGKVSKALLKERFKNFNNMFDEILKTQSTWVVSDDQLQSELRVSISAVVIPAYRSFLGRFKSYLDHGRAADKYIKYQPEDIEGLLEQLFDGNTVSMGRRRT</sequence>
<dbReference type="PANTHER" id="PTHR12542">
    <property type="entry name" value="EXOCYST COMPLEX PROTEIN EXO70"/>
    <property type="match status" value="1"/>
</dbReference>
<reference evidence="6 7" key="1">
    <citation type="submission" date="2013-09" db="EMBL/GenBank/DDBJ databases">
        <title>Corchorus capsularis genome sequencing.</title>
        <authorList>
            <person name="Alam M."/>
            <person name="Haque M.S."/>
            <person name="Islam M.S."/>
            <person name="Emdad E.M."/>
            <person name="Islam M.M."/>
            <person name="Ahmed B."/>
            <person name="Halim A."/>
            <person name="Hossen Q.M.M."/>
            <person name="Hossain M.Z."/>
            <person name="Ahmed R."/>
            <person name="Khan M.M."/>
            <person name="Islam R."/>
            <person name="Rashid M.M."/>
            <person name="Khan S.A."/>
            <person name="Rahman M.S."/>
            <person name="Alam M."/>
        </authorList>
    </citation>
    <scope>NUCLEOTIDE SEQUENCE [LARGE SCALE GENOMIC DNA]</scope>
    <source>
        <strain evidence="7">cv. CVL-1</strain>
        <tissue evidence="6">Whole seedling</tissue>
    </source>
</reference>
<dbReference type="AlphaFoldDB" id="A0A1R3GVN4"/>
<dbReference type="InterPro" id="IPR046364">
    <property type="entry name" value="Exo70_C"/>
</dbReference>
<dbReference type="GO" id="GO:0005546">
    <property type="term" value="F:phosphatidylinositol-4,5-bisphosphate binding"/>
    <property type="evidence" value="ECO:0007669"/>
    <property type="project" value="InterPro"/>
</dbReference>
<keyword evidence="3" id="KW-0653">Protein transport</keyword>
<dbReference type="Gramene" id="OMO62188">
    <property type="protein sequence ID" value="OMO62188"/>
    <property type="gene ID" value="CCACVL1_22967"/>
</dbReference>
<dbReference type="GO" id="GO:0080092">
    <property type="term" value="P:regulation of pollen tube growth"/>
    <property type="evidence" value="ECO:0007669"/>
    <property type="project" value="EnsemblPlants"/>
</dbReference>
<dbReference type="InterPro" id="IPR004140">
    <property type="entry name" value="Exo70"/>
</dbReference>
<dbReference type="InterPro" id="IPR016159">
    <property type="entry name" value="Cullin_repeat-like_dom_sf"/>
</dbReference>
<feature type="region of interest" description="Disordered" evidence="4">
    <location>
        <begin position="28"/>
        <end position="52"/>
    </location>
</feature>
<evidence type="ECO:0000256" key="3">
    <source>
        <dbReference type="RuleBase" id="RU365026"/>
    </source>
</evidence>
<dbReference type="OrthoDB" id="1922221at2759"/>
<dbReference type="GO" id="GO:0005634">
    <property type="term" value="C:nucleus"/>
    <property type="evidence" value="ECO:0007669"/>
    <property type="project" value="EnsemblPlants"/>
</dbReference>
<evidence type="ECO:0000256" key="1">
    <source>
        <dbReference type="ARBA" id="ARBA00006756"/>
    </source>
</evidence>
<name>A0A1R3GVN4_COCAP</name>
<dbReference type="PANTHER" id="PTHR12542:SF127">
    <property type="entry name" value="EXOCYST COMPLEX COMPONENT EXO70C1"/>
    <property type="match status" value="1"/>
</dbReference>
<dbReference type="Pfam" id="PF03081">
    <property type="entry name" value="Exo70_C"/>
    <property type="match status" value="1"/>
</dbReference>
<keyword evidence="7" id="KW-1185">Reference proteome</keyword>
<proteinExistence type="inferred from homology"/>
<evidence type="ECO:0000259" key="5">
    <source>
        <dbReference type="Pfam" id="PF03081"/>
    </source>
</evidence>
<dbReference type="GO" id="GO:0000145">
    <property type="term" value="C:exocyst"/>
    <property type="evidence" value="ECO:0007669"/>
    <property type="project" value="InterPro"/>
</dbReference>
<gene>
    <name evidence="6" type="ORF">CCACVL1_22967</name>
</gene>
<evidence type="ECO:0000256" key="2">
    <source>
        <dbReference type="ARBA" id="ARBA00022448"/>
    </source>
</evidence>